<dbReference type="SUPFAM" id="SSF52317">
    <property type="entry name" value="Class I glutamine amidotransferase-like"/>
    <property type="match status" value="1"/>
</dbReference>
<dbReference type="FunFam" id="3.40.50.880:FF:000003">
    <property type="entry name" value="Anthranilate synthase component II"/>
    <property type="match status" value="1"/>
</dbReference>
<dbReference type="PRINTS" id="PR00099">
    <property type="entry name" value="CPSGATASE"/>
</dbReference>
<evidence type="ECO:0000313" key="4">
    <source>
        <dbReference type="Proteomes" id="UP000009173"/>
    </source>
</evidence>
<dbReference type="PANTHER" id="PTHR43418">
    <property type="entry name" value="MULTIFUNCTIONAL TRYPTOPHAN BIOSYNTHESIS PROTEIN-RELATED"/>
    <property type="match status" value="1"/>
</dbReference>
<dbReference type="RefSeq" id="WP_010937773.1">
    <property type="nucleotide sequence ID" value="NC_008751.1"/>
</dbReference>
<accession>A0A0H3AAR9</accession>
<dbReference type="NCBIfam" id="TIGR00566">
    <property type="entry name" value="trpG_papA"/>
    <property type="match status" value="1"/>
</dbReference>
<dbReference type="SMR" id="A0A0H3AAR9"/>
<dbReference type="PRINTS" id="PR00096">
    <property type="entry name" value="GATASE"/>
</dbReference>
<dbReference type="PANTHER" id="PTHR43418:SF4">
    <property type="entry name" value="MULTIFUNCTIONAL TRYPTOPHAN BIOSYNTHESIS PROTEIN"/>
    <property type="match status" value="1"/>
</dbReference>
<dbReference type="EC" id="4.1.3.27" evidence="3"/>
<dbReference type="InterPro" id="IPR017926">
    <property type="entry name" value="GATASE"/>
</dbReference>
<dbReference type="EMBL" id="CP000527">
    <property type="protein sequence ID" value="ABM29487.1"/>
    <property type="molecule type" value="Genomic_DNA"/>
</dbReference>
<gene>
    <name evidence="3" type="ordered locus">Dvul_2471</name>
</gene>
<evidence type="ECO:0000256" key="1">
    <source>
        <dbReference type="ARBA" id="ARBA00022962"/>
    </source>
</evidence>
<protein>
    <submittedName>
        <fullName evidence="3">Anthranilate synthase, component II</fullName>
        <ecNumber evidence="3">4.1.3.27</ecNumber>
    </submittedName>
</protein>
<dbReference type="Pfam" id="PF00117">
    <property type="entry name" value="GATase"/>
    <property type="match status" value="1"/>
</dbReference>
<dbReference type="AlphaFoldDB" id="A0A0H3AAR9"/>
<dbReference type="Gene3D" id="3.40.50.880">
    <property type="match status" value="1"/>
</dbReference>
<proteinExistence type="predicted"/>
<dbReference type="InterPro" id="IPR029062">
    <property type="entry name" value="Class_I_gatase-like"/>
</dbReference>
<dbReference type="PROSITE" id="PS51273">
    <property type="entry name" value="GATASE_TYPE_1"/>
    <property type="match status" value="1"/>
</dbReference>
<organism evidence="3 4">
    <name type="scientific">Nitratidesulfovibrio vulgaris (strain DP4)</name>
    <name type="common">Desulfovibrio vulgaris</name>
    <dbReference type="NCBI Taxonomy" id="391774"/>
    <lineage>
        <taxon>Bacteria</taxon>
        <taxon>Pseudomonadati</taxon>
        <taxon>Thermodesulfobacteriota</taxon>
        <taxon>Desulfovibrionia</taxon>
        <taxon>Desulfovibrionales</taxon>
        <taxon>Desulfovibrionaceae</taxon>
        <taxon>Nitratidesulfovibrio</taxon>
    </lineage>
</organism>
<sequence length="209" mass="22460">MFLLIDNYDSFTFNLVQAFYGLGLAPVVVRNDDPALVACATRPDLDMVCISPGPSHPRNAGGCLAFLDVLPRTVPVLGVCLGHQVLGLYAGATVEVGPRIMHGKTSDITHDGAGLFAGLPQPMTVGRYHSLIVRAEEKPDLLEVTARTPEGEVMAMRYRDRPWVGVQFHPESVLTPDGVRLLGNFPAMTGGSCPRMTPHGATVRQEVTA</sequence>
<dbReference type="CDD" id="cd01743">
    <property type="entry name" value="GATase1_Anthranilate_Synthase"/>
    <property type="match status" value="1"/>
</dbReference>
<feature type="domain" description="Glutamine amidotransferase" evidence="2">
    <location>
        <begin position="3"/>
        <end position="185"/>
    </location>
</feature>
<dbReference type="KEGG" id="dvl:Dvul_2471"/>
<dbReference type="InterPro" id="IPR006221">
    <property type="entry name" value="TrpG/PapA_dom"/>
</dbReference>
<evidence type="ECO:0000259" key="2">
    <source>
        <dbReference type="Pfam" id="PF00117"/>
    </source>
</evidence>
<reference evidence="4" key="1">
    <citation type="journal article" date="2009" name="Environ. Microbiol.">
        <title>Contribution of mobile genetic elements to Desulfovibrio vulgaris genome plasticity.</title>
        <authorList>
            <person name="Walker C.B."/>
            <person name="Stolyar S."/>
            <person name="Chivian D."/>
            <person name="Pinel N."/>
            <person name="Gabster J.A."/>
            <person name="Dehal P.S."/>
            <person name="He Z."/>
            <person name="Yang Z.K."/>
            <person name="Yen H.C."/>
            <person name="Zhou J."/>
            <person name="Wall J.D."/>
            <person name="Hazen T.C."/>
            <person name="Arkin A.P."/>
            <person name="Stahl D.A."/>
        </authorList>
    </citation>
    <scope>NUCLEOTIDE SEQUENCE [LARGE SCALE GENOMIC DNA]</scope>
    <source>
        <strain evidence="4">DP4</strain>
    </source>
</reference>
<dbReference type="GO" id="GO:0005829">
    <property type="term" value="C:cytosol"/>
    <property type="evidence" value="ECO:0007669"/>
    <property type="project" value="TreeGrafter"/>
</dbReference>
<dbReference type="Proteomes" id="UP000009173">
    <property type="component" value="Chromosome"/>
</dbReference>
<dbReference type="InterPro" id="IPR050472">
    <property type="entry name" value="Anth_synth/Amidotransfase"/>
</dbReference>
<name>A0A0H3AAR9_NITV4</name>
<evidence type="ECO:0000313" key="3">
    <source>
        <dbReference type="EMBL" id="ABM29487.1"/>
    </source>
</evidence>
<keyword evidence="1" id="KW-0315">Glutamine amidotransferase</keyword>
<dbReference type="GO" id="GO:0004049">
    <property type="term" value="F:anthranilate synthase activity"/>
    <property type="evidence" value="ECO:0007669"/>
    <property type="project" value="UniProtKB-EC"/>
</dbReference>
<keyword evidence="3" id="KW-0456">Lyase</keyword>
<dbReference type="HOGENOM" id="CLU_014340_1_2_7"/>
<dbReference type="PRINTS" id="PR00097">
    <property type="entry name" value="ANTSNTHASEII"/>
</dbReference>
<dbReference type="GO" id="GO:0000162">
    <property type="term" value="P:L-tryptophan biosynthetic process"/>
    <property type="evidence" value="ECO:0007669"/>
    <property type="project" value="TreeGrafter"/>
</dbReference>